<evidence type="ECO:0000313" key="4">
    <source>
        <dbReference type="Proteomes" id="UP000183843"/>
    </source>
</evidence>
<feature type="chain" id="PRO_5038376413" evidence="2">
    <location>
        <begin position="40"/>
        <end position="118"/>
    </location>
</feature>
<keyword evidence="1" id="KW-0472">Membrane</keyword>
<dbReference type="EMBL" id="FOJX01000001">
    <property type="protein sequence ID" value="SFA70856.1"/>
    <property type="molecule type" value="Genomic_DNA"/>
</dbReference>
<evidence type="ECO:0000256" key="1">
    <source>
        <dbReference type="SAM" id="Phobius"/>
    </source>
</evidence>
<keyword evidence="2" id="KW-0732">Signal</keyword>
<reference evidence="3 4" key="1">
    <citation type="submission" date="2016-10" db="EMBL/GenBank/DDBJ databases">
        <authorList>
            <person name="de Groot N.N."/>
        </authorList>
    </citation>
    <scope>NUCLEOTIDE SEQUENCE [LARGE SCALE GENOMIC DNA]</scope>
    <source>
        <strain evidence="3 4">L14</strain>
    </source>
</reference>
<feature type="transmembrane region" description="Helical" evidence="1">
    <location>
        <begin position="91"/>
        <end position="109"/>
    </location>
</feature>
<dbReference type="AlphaFoldDB" id="A0A1I0V5M9"/>
<keyword evidence="1" id="KW-1133">Transmembrane helix</keyword>
<dbReference type="Pfam" id="PF04956">
    <property type="entry name" value="TrbC"/>
    <property type="match status" value="1"/>
</dbReference>
<dbReference type="Proteomes" id="UP000183843">
    <property type="component" value="Unassembled WGS sequence"/>
</dbReference>
<feature type="transmembrane region" description="Helical" evidence="1">
    <location>
        <begin position="63"/>
        <end position="79"/>
    </location>
</feature>
<gene>
    <name evidence="3" type="ORF">SAMN05216587_101226</name>
</gene>
<organism evidence="3 4">
    <name type="scientific">Selenomonas ruminantium</name>
    <dbReference type="NCBI Taxonomy" id="971"/>
    <lineage>
        <taxon>Bacteria</taxon>
        <taxon>Bacillati</taxon>
        <taxon>Bacillota</taxon>
        <taxon>Negativicutes</taxon>
        <taxon>Selenomonadales</taxon>
        <taxon>Selenomonadaceae</taxon>
        <taxon>Selenomonas</taxon>
    </lineage>
</organism>
<evidence type="ECO:0000256" key="2">
    <source>
        <dbReference type="SAM" id="SignalP"/>
    </source>
</evidence>
<accession>A0A1I0V5M9</accession>
<sequence>MNAKYLGKKMLNNSWQLVNKNKGMLMCMGLMAISSQCMASTTMPWDSGIDSLKANLTGPLPRAGAVISIATGGALYALGQSDISRMAMKGAFGTAIACGAATLAGLFGADNVSGCLFF</sequence>
<evidence type="ECO:0000313" key="3">
    <source>
        <dbReference type="EMBL" id="SFA70856.1"/>
    </source>
</evidence>
<dbReference type="InterPro" id="IPR007039">
    <property type="entry name" value="TrbC/VirB2"/>
</dbReference>
<keyword evidence="1" id="KW-0812">Transmembrane</keyword>
<dbReference type="RefSeq" id="WP_074811843.1">
    <property type="nucleotide sequence ID" value="NZ_FOJX01000001.1"/>
</dbReference>
<name>A0A1I0V5M9_SELRU</name>
<protein>
    <submittedName>
        <fullName evidence="3">Type IV secretion system protein VirB2</fullName>
    </submittedName>
</protein>
<feature type="signal peptide" evidence="2">
    <location>
        <begin position="1"/>
        <end position="39"/>
    </location>
</feature>
<proteinExistence type="predicted"/>